<feature type="domain" description="Homing endonuclease LAGLIDADG" evidence="1">
    <location>
        <begin position="359"/>
        <end position="460"/>
    </location>
</feature>
<accession>A0A4Y5MZS3</accession>
<dbReference type="GO" id="GO:0005739">
    <property type="term" value="C:mitochondrion"/>
    <property type="evidence" value="ECO:0007669"/>
    <property type="project" value="UniProtKB-ARBA"/>
</dbReference>
<dbReference type="PANTHER" id="PTHR36181">
    <property type="entry name" value="INTRON-ENCODED ENDONUCLEASE AI3-RELATED"/>
    <property type="match status" value="1"/>
</dbReference>
<gene>
    <name evidence="2" type="primary">orf490</name>
</gene>
<dbReference type="Gene3D" id="3.10.28.10">
    <property type="entry name" value="Homing endonucleases"/>
    <property type="match status" value="3"/>
</dbReference>
<dbReference type="InterPro" id="IPR027434">
    <property type="entry name" value="Homing_endonucl"/>
</dbReference>
<keyword evidence="2" id="KW-0496">Mitochondrion</keyword>
<name>A0A4Y5MZS3_9PEZI</name>
<evidence type="ECO:0000259" key="1">
    <source>
        <dbReference type="Pfam" id="PF00961"/>
    </source>
</evidence>
<dbReference type="FunFam" id="3.10.28.10:FF:000010">
    <property type="entry name" value="LAGLIDADG homing endonuclease I-LtrII"/>
    <property type="match status" value="1"/>
</dbReference>
<dbReference type="EMBL" id="MK820635">
    <property type="protein sequence ID" value="QCW06960.1"/>
    <property type="molecule type" value="Genomic_DNA"/>
</dbReference>
<dbReference type="Pfam" id="PF00961">
    <property type="entry name" value="LAGLIDADG_1"/>
    <property type="match status" value="2"/>
</dbReference>
<dbReference type="InterPro" id="IPR051289">
    <property type="entry name" value="LAGLIDADG_Endonuclease"/>
</dbReference>
<dbReference type="PANTHER" id="PTHR36181:SF4">
    <property type="entry name" value="LAGLIDADG ENDONUCLEASE"/>
    <property type="match status" value="1"/>
</dbReference>
<geneLocation type="mitochondrion" evidence="2"/>
<dbReference type="AlphaFoldDB" id="A0A4Y5MZS3"/>
<evidence type="ECO:0000313" key="2">
    <source>
        <dbReference type="EMBL" id="QCW06960.1"/>
    </source>
</evidence>
<dbReference type="InterPro" id="IPR004860">
    <property type="entry name" value="LAGLIDADG_dom"/>
</dbReference>
<proteinExistence type="predicted"/>
<dbReference type="SUPFAM" id="SSF55608">
    <property type="entry name" value="Homing endonucleases"/>
    <property type="match status" value="3"/>
</dbReference>
<feature type="domain" description="Homing endonuclease LAGLIDADG" evidence="1">
    <location>
        <begin position="200"/>
        <end position="300"/>
    </location>
</feature>
<dbReference type="GO" id="GO:0004519">
    <property type="term" value="F:endonuclease activity"/>
    <property type="evidence" value="ECO:0007669"/>
    <property type="project" value="InterPro"/>
</dbReference>
<sequence>MCFVDKANGYKFKFRIRVIIKLCQKSNKVLEKIKKDLQLGNIFFNKRKNNKLNSFELIIANQDDVLLFINLVKPYLIRVLLSNYEEALKLFIPNLKIKSLNGCFNQPCGVIIKKMDEKKIGHYGSKPNLSNEFVNEQRVYGNRWGVEGFTKNVLKANHLRYTLTNFVRNWNIKYLSKQLNFNKFYSTLNTQSRLNPWFVSGLVDGEGSFSVGIIKNDKFKSGWRVQISFKVGLDVRDISLLLQLQQFWGGIGWITKENKTNMVRYCVTDIKSLTTIIIPHFLNYPLLSQKAADFLLFKDIIGLMNTGVHLSKEGLYQIINRKASMNLGISDDLKTEFNKFIPVERPLILTENIIDPQWIAGFTTAEGCFYVKVTKSTTHKIGYQVSLKFSITQHIRDYNLLNLIIKNLNAGVLEKRSNGLAVDLTITKFSDISKKIIPFFNINNVLGTKQLDYQDWCKVVNLMESGLHKTDEGLRSIINIKAGMNTGRKI</sequence>
<reference evidence="2" key="1">
    <citation type="submission" date="2019-04" db="EMBL/GenBank/DDBJ databases">
        <authorList>
            <person name="Yu Z."/>
            <person name="Deng C."/>
        </authorList>
    </citation>
    <scope>NUCLEOTIDE SEQUENCE</scope>
</reference>
<protein>
    <recommendedName>
        <fullName evidence="1">Homing endonuclease LAGLIDADG domain-containing protein</fullName>
    </recommendedName>
</protein>
<organism evidence="2">
    <name type="scientific">Orbilia brochopaga</name>
    <dbReference type="NCBI Taxonomy" id="3140254"/>
    <lineage>
        <taxon>Eukaryota</taxon>
        <taxon>Fungi</taxon>
        <taxon>Dikarya</taxon>
        <taxon>Ascomycota</taxon>
        <taxon>Pezizomycotina</taxon>
        <taxon>Orbiliomycetes</taxon>
        <taxon>Orbiliales</taxon>
        <taxon>Orbiliaceae</taxon>
        <taxon>Orbilia</taxon>
    </lineage>
</organism>